<dbReference type="Pfam" id="PF10052">
    <property type="entry name" value="DUF2288"/>
    <property type="match status" value="1"/>
</dbReference>
<gene>
    <name evidence="1" type="ORF">KJB30_11220</name>
</gene>
<comment type="caution">
    <text evidence="1">The sequence shown here is derived from an EMBL/GenBank/DDBJ whole genome shotgun (WGS) entry which is preliminary data.</text>
</comment>
<dbReference type="InterPro" id="IPR018741">
    <property type="entry name" value="DUF2288"/>
</dbReference>
<keyword evidence="2" id="KW-1185">Reference proteome</keyword>
<accession>A0ABS5U9L8</accession>
<reference evidence="1 2" key="1">
    <citation type="submission" date="2021-05" db="EMBL/GenBank/DDBJ databases">
        <title>The draft genome of Geobacter chapellei DSM 13688.</title>
        <authorList>
            <person name="Xu Z."/>
            <person name="Masuda Y."/>
            <person name="Itoh H."/>
            <person name="Senoo K."/>
        </authorList>
    </citation>
    <scope>NUCLEOTIDE SEQUENCE [LARGE SCALE GENOMIC DNA]</scope>
    <source>
        <strain evidence="1 2">DSM 13688</strain>
    </source>
</reference>
<name>A0ABS5U9L8_9BACT</name>
<evidence type="ECO:0000313" key="1">
    <source>
        <dbReference type="EMBL" id="MBT1072359.1"/>
    </source>
</evidence>
<organism evidence="1 2">
    <name type="scientific">Pelotalea chapellei</name>
    <dbReference type="NCBI Taxonomy" id="44671"/>
    <lineage>
        <taxon>Bacteria</taxon>
        <taxon>Pseudomonadati</taxon>
        <taxon>Thermodesulfobacteriota</taxon>
        <taxon>Desulfuromonadia</taxon>
        <taxon>Geobacterales</taxon>
        <taxon>Geobacteraceae</taxon>
        <taxon>Pelotalea</taxon>
    </lineage>
</organism>
<proteinExistence type="predicted"/>
<protein>
    <submittedName>
        <fullName evidence="1">DUF2288 family protein</fullName>
    </submittedName>
</protein>
<evidence type="ECO:0000313" key="2">
    <source>
        <dbReference type="Proteomes" id="UP000784128"/>
    </source>
</evidence>
<dbReference type="EMBL" id="JAHDYS010000009">
    <property type="protein sequence ID" value="MBT1072359.1"/>
    <property type="molecule type" value="Genomic_DNA"/>
</dbReference>
<dbReference type="Proteomes" id="UP000784128">
    <property type="component" value="Unassembled WGS sequence"/>
</dbReference>
<sequence length="96" mass="10656">MTVSREEIARALDVADWLCLRAHLQRGGVIVVDKALELTEIACKIANNEAEYVASLINEGKLSKPSHQQIKQWDAQPAKLFNTAIISPYVIIQELG</sequence>
<dbReference type="RefSeq" id="WP_214299189.1">
    <property type="nucleotide sequence ID" value="NZ_JAHDYS010000009.1"/>
</dbReference>